<dbReference type="EMBL" id="JAQRFN010000065">
    <property type="protein sequence ID" value="MDC9598999.1"/>
    <property type="molecule type" value="Genomic_DNA"/>
</dbReference>
<accession>A0ABT5M110</accession>
<dbReference type="Proteomes" id="UP001220225">
    <property type="component" value="Unassembled WGS sequence"/>
</dbReference>
<feature type="non-terminal residue" evidence="1">
    <location>
        <position position="122"/>
    </location>
</feature>
<organism evidence="1 2">
    <name type="scientific">Xenorhabdus anantnagensis</name>
    <dbReference type="NCBI Taxonomy" id="3025875"/>
    <lineage>
        <taxon>Bacteria</taxon>
        <taxon>Pseudomonadati</taxon>
        <taxon>Pseudomonadota</taxon>
        <taxon>Gammaproteobacteria</taxon>
        <taxon>Enterobacterales</taxon>
        <taxon>Morganellaceae</taxon>
        <taxon>Xenorhabdus</taxon>
    </lineage>
</organism>
<dbReference type="RefSeq" id="WP_273577679.1">
    <property type="nucleotide sequence ID" value="NZ_JAQRFN010000065.1"/>
</dbReference>
<keyword evidence="2" id="KW-1185">Reference proteome</keyword>
<reference evidence="1 2" key="1">
    <citation type="submission" date="2023-02" db="EMBL/GenBank/DDBJ databases">
        <title>Entomopathogenic bacteria.</title>
        <authorList>
            <person name="Machado R.A."/>
        </authorList>
    </citation>
    <scope>NUCLEOTIDE SEQUENCE [LARGE SCALE GENOMIC DNA]</scope>
    <source>
        <strain evidence="1 2">XENO-2</strain>
    </source>
</reference>
<sequence>MFGMPDLPKMPDIPNWKGIPNAAMDAGISLGGAALINTLFGNYWGIFNQYGIPLLLADNVISLQYQNQYRVVSAPIENGSFATYNKVSDPYKVTVQLTKGSGGTLERGAFLAQLEILAKSTL</sequence>
<proteinExistence type="predicted"/>
<evidence type="ECO:0000313" key="2">
    <source>
        <dbReference type="Proteomes" id="UP001220225"/>
    </source>
</evidence>
<evidence type="ECO:0000313" key="1">
    <source>
        <dbReference type="EMBL" id="MDC9598999.1"/>
    </source>
</evidence>
<comment type="caution">
    <text evidence="1">The sequence shown here is derived from an EMBL/GenBank/DDBJ whole genome shotgun (WGS) entry which is preliminary data.</text>
</comment>
<protein>
    <recommendedName>
        <fullName evidence="3">Bacteriophage protein</fullName>
    </recommendedName>
</protein>
<evidence type="ECO:0008006" key="3">
    <source>
        <dbReference type="Google" id="ProtNLM"/>
    </source>
</evidence>
<gene>
    <name evidence="1" type="ORF">PSI14_19725</name>
</gene>
<name>A0ABT5M110_9GAMM</name>